<name>A0ABP3TMV7_9GAMM</name>
<keyword evidence="3" id="KW-1185">Reference proteome</keyword>
<gene>
    <name evidence="2" type="ORF">GCM10009105_10000</name>
</gene>
<evidence type="ECO:0000313" key="2">
    <source>
        <dbReference type="EMBL" id="GAA0709479.1"/>
    </source>
</evidence>
<dbReference type="InterPro" id="IPR006530">
    <property type="entry name" value="YD"/>
</dbReference>
<dbReference type="InterPro" id="IPR031325">
    <property type="entry name" value="RHS_repeat"/>
</dbReference>
<dbReference type="Gene3D" id="2.180.10.10">
    <property type="entry name" value="RHS repeat-associated core"/>
    <property type="match status" value="4"/>
</dbReference>
<proteinExistence type="predicted"/>
<dbReference type="NCBIfam" id="TIGR03696">
    <property type="entry name" value="Rhs_assc_core"/>
    <property type="match status" value="2"/>
</dbReference>
<reference evidence="3" key="1">
    <citation type="journal article" date="2019" name="Int. J. Syst. Evol. Microbiol.">
        <title>The Global Catalogue of Microorganisms (GCM) 10K type strain sequencing project: providing services to taxonomists for standard genome sequencing and annotation.</title>
        <authorList>
            <consortium name="The Broad Institute Genomics Platform"/>
            <consortium name="The Broad Institute Genome Sequencing Center for Infectious Disease"/>
            <person name="Wu L."/>
            <person name="Ma J."/>
        </authorList>
    </citation>
    <scope>NUCLEOTIDE SEQUENCE [LARGE SCALE GENOMIC DNA]</scope>
    <source>
        <strain evidence="3">JCM 15421</strain>
    </source>
</reference>
<dbReference type="EMBL" id="BAAAEU010000004">
    <property type="protein sequence ID" value="GAA0709479.1"/>
    <property type="molecule type" value="Genomic_DNA"/>
</dbReference>
<dbReference type="Proteomes" id="UP001501523">
    <property type="component" value="Unassembled WGS sequence"/>
</dbReference>
<organism evidence="2 3">
    <name type="scientific">Dokdonella soli</name>
    <dbReference type="NCBI Taxonomy" id="529810"/>
    <lineage>
        <taxon>Bacteria</taxon>
        <taxon>Pseudomonadati</taxon>
        <taxon>Pseudomonadota</taxon>
        <taxon>Gammaproteobacteria</taxon>
        <taxon>Lysobacterales</taxon>
        <taxon>Rhodanobacteraceae</taxon>
        <taxon>Dokdonella</taxon>
    </lineage>
</organism>
<sequence>MLSMLCLAWNNAIAGTGWCKDDPANPKDMQAEQQCLVQQARTAASLGSAYFVAQCQITAYVQAPAGNGSGRWGYDYQLVGDPLPPPPNWVQQWSFYCAATRYSPDENNGNPACHGSCVGDPINAGTAGLFLEETDLHLGRWLNFTRYYNSDLTAGSTIGHFWRHTYSRKVDYSGTAPTSVVVRHEDGKGIPFSLAGGHWSSDLDIQDTLTEQADASGNATGWTHVRADTLSTEQYDGTGKLLSITDAQGFVVTLTYSTASTPSTIAPAANYLITVTDPTGRALQFTYSAAGALSTMTDPSGQVYQYGLSSDGNGNLGSMTYPGGASPRTYQYNEAAHTQSTSLPAALTGVTDENTARYTTIDYDTSGNAIGTQHANGADKFTLVYNSDGSSDVTDPKNNTTHHTFTVVNNVVKASTLSGPSIGFSNGASRSYDSYSNPTSITDFNGFTTCYTFDQTHGLETSRTEGVTTGCSGTPSGLRTIQTDWDTNLRMPTERRTYNASGGLEARTHTVYNARRQVTARCEIDPADTAAMAYTCSATTAPAATAKVRRWVTTYCEQADVTAGTCPLIGLVTSVNGPRPAGDVGMAAGQDDLTIYTYYPTDDATCASNGACPHRHGDLWKVTNALGQVTTTVSYDKNGRVTRMQDANGTFTDFLYHPRGWLTDRIVRASATGASGAGDATTHIDYDAVGNVTKVTQPDGDFLAYTYDAAHRLLKITDALNNVIDYCPGGVGTAQCLDAAGNRLVEQVKDPSGAIKRNLSRTYNTLNQLTQVANAANAPTISYPASGGYDGNGNPTLSTDGLGYQTQQAYDGLNRLKATIQNYNGTDLATKNTETDYTYDTRDNLRQVTDPDLIKTIYDYDGLNNLTGLHSHDTGDTGYHSDAAGNRTSQTDARGVTSNYTYDALNRLTAITYPTASLNVTYSYDQSNSTTGCATSYPIGRLTQMTDSTGHTTYCYDRRGNVLSKVQLTLMTASCNTAMSGCGGSTSSAVRLGAGVGLPPTPNPTTTTALTLTTQYSYTRGDRLASITYPGGAVVTYGRDAVDRVTLVQWQANATATKVTVIANATYYPFGPLNVLTYGNNRTLTKTYDQDYAIHTIASSATSGLTLGFGVDVMGNLTNASASLAPPVPDRQYGYDPLYRLTSAQTGATPPVPLEGYAYDHTGDRTSASLSGQGAIPYTYTGGTHHLASVGGVARTYDLNGNTTSSGLSYDDRNRLQGWNLVGGQINLIGYSALYGYNGRGERVSKQGMQYAPCNPPSCYSIPGAPVGWQTGTVAYSYDESGQLLSEVPDAYSTSVGGDTIYLDTTPIAVVRNGKVYAIETDQLGTPRLAFDPTTNATVWSWDALASTFGTNAPTGSLTLNLRFPGQYYDQETGLNYNYFRDYEPGTGRYVEADPVGIFGGMSVYRTRDYSPSIQRVTSADLIGFRGQPSLYGYAGTDPFFYIDPLGLAVCPTENGRYAWCNASQNPDSWTTTNKIKMYFCKKSADKACSNDPTMCCEADYKECTGDPHGMPPSSPEEAAKMGPCEVKYFKCAMGGGN</sequence>
<accession>A0ABP3TMV7</accession>
<dbReference type="PANTHER" id="PTHR32305:SF15">
    <property type="entry name" value="PROTEIN RHSA-RELATED"/>
    <property type="match status" value="1"/>
</dbReference>
<dbReference type="Pfam" id="PF05593">
    <property type="entry name" value="RHS_repeat"/>
    <property type="match status" value="4"/>
</dbReference>
<dbReference type="InterPro" id="IPR022385">
    <property type="entry name" value="Rhs_assc_core"/>
</dbReference>
<dbReference type="InterPro" id="IPR045351">
    <property type="entry name" value="DUF6531"/>
</dbReference>
<feature type="domain" description="DUF6531" evidence="1">
    <location>
        <begin position="119"/>
        <end position="192"/>
    </location>
</feature>
<evidence type="ECO:0000259" key="1">
    <source>
        <dbReference type="Pfam" id="PF20148"/>
    </source>
</evidence>
<dbReference type="InterPro" id="IPR050708">
    <property type="entry name" value="T6SS_VgrG/RHS"/>
</dbReference>
<protein>
    <submittedName>
        <fullName evidence="2">RHS repeat-associated core domain-containing protein</fullName>
    </submittedName>
</protein>
<dbReference type="Pfam" id="PF20148">
    <property type="entry name" value="DUF6531"/>
    <property type="match status" value="1"/>
</dbReference>
<dbReference type="NCBIfam" id="TIGR01643">
    <property type="entry name" value="YD_repeat_2x"/>
    <property type="match status" value="4"/>
</dbReference>
<dbReference type="RefSeq" id="WP_343787800.1">
    <property type="nucleotide sequence ID" value="NZ_BAAAEU010000004.1"/>
</dbReference>
<dbReference type="PANTHER" id="PTHR32305">
    <property type="match status" value="1"/>
</dbReference>
<comment type="caution">
    <text evidence="2">The sequence shown here is derived from an EMBL/GenBank/DDBJ whole genome shotgun (WGS) entry which is preliminary data.</text>
</comment>
<evidence type="ECO:0000313" key="3">
    <source>
        <dbReference type="Proteomes" id="UP001501523"/>
    </source>
</evidence>